<evidence type="ECO:0000259" key="1">
    <source>
        <dbReference type="Pfam" id="PF13482"/>
    </source>
</evidence>
<feature type="domain" description="YprB ribonuclease H-like" evidence="1">
    <location>
        <begin position="6"/>
        <end position="152"/>
    </location>
</feature>
<dbReference type="Pfam" id="PF13482">
    <property type="entry name" value="RNase_H_2"/>
    <property type="match status" value="1"/>
</dbReference>
<dbReference type="InterPro" id="IPR012337">
    <property type="entry name" value="RNaseH-like_sf"/>
</dbReference>
<sequence>MAGSIVYFDLETQRTANDVGGWSNKHQMGMSIGVTYNAGQGVYNIYSEQMVNQLIAELRSASLVIGFNHVSFDYGVLGGYYAFDLAMELRSLDLMVDLEKELGHRPKLEDVAVATLGVGKTAEGLQAIRWWQQGKLAEIAEYCAYDVKVTKCVHEYGAQHGHVKYKDRNGREQQLAVNWTL</sequence>
<dbReference type="Proteomes" id="UP000253426">
    <property type="component" value="Unassembled WGS sequence"/>
</dbReference>
<comment type="caution">
    <text evidence="2">The sequence shown here is derived from an EMBL/GenBank/DDBJ whole genome shotgun (WGS) entry which is preliminary data.</text>
</comment>
<accession>A0A366H8K8</accession>
<dbReference type="InterPro" id="IPR038720">
    <property type="entry name" value="YprB_RNase_H-like_dom"/>
</dbReference>
<dbReference type="EMBL" id="QNRR01000011">
    <property type="protein sequence ID" value="RBP38569.1"/>
    <property type="molecule type" value="Genomic_DNA"/>
</dbReference>
<dbReference type="OrthoDB" id="9815222at2"/>
<dbReference type="SUPFAM" id="SSF53098">
    <property type="entry name" value="Ribonuclease H-like"/>
    <property type="match status" value="1"/>
</dbReference>
<dbReference type="GO" id="GO:0003676">
    <property type="term" value="F:nucleic acid binding"/>
    <property type="evidence" value="ECO:0007669"/>
    <property type="project" value="InterPro"/>
</dbReference>
<name>A0A366H8K8_9BACT</name>
<evidence type="ECO:0000313" key="2">
    <source>
        <dbReference type="EMBL" id="RBP38569.1"/>
    </source>
</evidence>
<proteinExistence type="predicted"/>
<dbReference type="RefSeq" id="WP_113961023.1">
    <property type="nucleotide sequence ID" value="NZ_QNRR01000011.1"/>
</dbReference>
<protein>
    <submittedName>
        <fullName evidence="2">RNase H superfamily protein</fullName>
    </submittedName>
</protein>
<reference evidence="2 3" key="1">
    <citation type="submission" date="2018-06" db="EMBL/GenBank/DDBJ databases">
        <title>Genomic Encyclopedia of Type Strains, Phase IV (KMG-IV): sequencing the most valuable type-strain genomes for metagenomic binning, comparative biology and taxonomic classification.</title>
        <authorList>
            <person name="Goeker M."/>
        </authorList>
    </citation>
    <scope>NUCLEOTIDE SEQUENCE [LARGE SCALE GENOMIC DNA]</scope>
    <source>
        <strain evidence="2 3">DSM 25532</strain>
    </source>
</reference>
<evidence type="ECO:0000313" key="3">
    <source>
        <dbReference type="Proteomes" id="UP000253426"/>
    </source>
</evidence>
<gene>
    <name evidence="2" type="ORF">DES53_11187</name>
</gene>
<organism evidence="2 3">
    <name type="scientific">Roseimicrobium gellanilyticum</name>
    <dbReference type="NCBI Taxonomy" id="748857"/>
    <lineage>
        <taxon>Bacteria</taxon>
        <taxon>Pseudomonadati</taxon>
        <taxon>Verrucomicrobiota</taxon>
        <taxon>Verrucomicrobiia</taxon>
        <taxon>Verrucomicrobiales</taxon>
        <taxon>Verrucomicrobiaceae</taxon>
        <taxon>Roseimicrobium</taxon>
    </lineage>
</organism>
<keyword evidence="3" id="KW-1185">Reference proteome</keyword>
<dbReference type="InterPro" id="IPR036397">
    <property type="entry name" value="RNaseH_sf"/>
</dbReference>
<dbReference type="Gene3D" id="3.30.420.10">
    <property type="entry name" value="Ribonuclease H-like superfamily/Ribonuclease H"/>
    <property type="match status" value="1"/>
</dbReference>
<dbReference type="AlphaFoldDB" id="A0A366H8K8"/>